<dbReference type="Gene3D" id="3.40.50.300">
    <property type="entry name" value="P-loop containing nucleotide triphosphate hydrolases"/>
    <property type="match status" value="1"/>
</dbReference>
<dbReference type="CDD" id="cd00882">
    <property type="entry name" value="Ras_like_GTPase"/>
    <property type="match status" value="1"/>
</dbReference>
<keyword evidence="1" id="KW-0812">Transmembrane</keyword>
<accession>A0A562R539</accession>
<dbReference type="AlphaFoldDB" id="A0A562R539"/>
<reference evidence="3 4" key="1">
    <citation type="submission" date="2019-07" db="EMBL/GenBank/DDBJ databases">
        <title>Genome sequencing of 100 strains of the haloalkaliphilic chemolithoautotrophic sulfur-oxidizing bacterium Thioalkalivibrio.</title>
        <authorList>
            <person name="Muyzer G."/>
        </authorList>
    </citation>
    <scope>NUCLEOTIDE SEQUENCE [LARGE SCALE GENOMIC DNA]</scope>
    <source>
        <strain evidence="3 4">ASO4-4</strain>
    </source>
</reference>
<dbReference type="SUPFAM" id="SSF52540">
    <property type="entry name" value="P-loop containing nucleoside triphosphate hydrolases"/>
    <property type="match status" value="1"/>
</dbReference>
<protein>
    <submittedName>
        <fullName evidence="3">Uncharacterized protein (DUF697 family)</fullName>
    </submittedName>
</protein>
<feature type="transmembrane region" description="Helical" evidence="1">
    <location>
        <begin position="230"/>
        <end position="254"/>
    </location>
</feature>
<feature type="domain" description="G" evidence="2">
    <location>
        <begin position="36"/>
        <end position="130"/>
    </location>
</feature>
<keyword evidence="1" id="KW-1133">Transmembrane helix</keyword>
<proteinExistence type="predicted"/>
<keyword evidence="1" id="KW-0472">Membrane</keyword>
<dbReference type="InterPro" id="IPR006073">
    <property type="entry name" value="GTP-bd"/>
</dbReference>
<sequence>MNKMIKTMVEMLNPEKNSELKPAFQYSREHLPTLWLLGKTGAGKSSLIQTVTGLDGVEIGNGFRPCTPTALRYVFPPEKPLMAFLDTRGLSEADYEPSEDIRVCGAASHALIVVMRAEDPEQSEVLRALHQIRASGKIRDLLLVHTGIELIESIDERQRCIRHNKNQVEGVWGLADQVAVDFIGKDGRPAGIADLIHKLQEHLPVIAALFEEEMNAGVEEENFLKLKKEVMWYAGAAAATDVVPGLGLFSVPAIQSKMLHSLARQYGLEWNRTLLRDFFGAMGAGFALQYAAAFGRRQLVKLIPVYGQIIGGGSAGGASYGFTYALGRVACMYFYGKNSGDPPSPEEMQERFDRVFTRMTRVMHDKKD</sequence>
<keyword evidence="4" id="KW-1185">Reference proteome</keyword>
<gene>
    <name evidence="3" type="ORF">LZ24_03155</name>
</gene>
<evidence type="ECO:0000313" key="3">
    <source>
        <dbReference type="EMBL" id="TWI64169.1"/>
    </source>
</evidence>
<name>A0A562R539_9BACT</name>
<evidence type="ECO:0000256" key="1">
    <source>
        <dbReference type="SAM" id="Phobius"/>
    </source>
</evidence>
<dbReference type="Proteomes" id="UP000318307">
    <property type="component" value="Unassembled WGS sequence"/>
</dbReference>
<dbReference type="RefSeq" id="WP_222427669.1">
    <property type="nucleotide sequence ID" value="NZ_VLLC01000043.1"/>
</dbReference>
<feature type="transmembrane region" description="Helical" evidence="1">
    <location>
        <begin position="274"/>
        <end position="293"/>
    </location>
</feature>
<dbReference type="Pfam" id="PF01926">
    <property type="entry name" value="MMR_HSR1"/>
    <property type="match status" value="1"/>
</dbReference>
<dbReference type="InterPro" id="IPR027417">
    <property type="entry name" value="P-loop_NTPase"/>
</dbReference>
<evidence type="ECO:0000313" key="4">
    <source>
        <dbReference type="Proteomes" id="UP000318307"/>
    </source>
</evidence>
<dbReference type="GO" id="GO:0005525">
    <property type="term" value="F:GTP binding"/>
    <property type="evidence" value="ECO:0007669"/>
    <property type="project" value="InterPro"/>
</dbReference>
<evidence type="ECO:0000259" key="2">
    <source>
        <dbReference type="Pfam" id="PF01926"/>
    </source>
</evidence>
<organism evidence="3 4">
    <name type="scientific">Desulfobotulus alkaliphilus</name>
    <dbReference type="NCBI Taxonomy" id="622671"/>
    <lineage>
        <taxon>Bacteria</taxon>
        <taxon>Pseudomonadati</taxon>
        <taxon>Thermodesulfobacteriota</taxon>
        <taxon>Desulfobacteria</taxon>
        <taxon>Desulfobacterales</taxon>
        <taxon>Desulfobacteraceae</taxon>
        <taxon>Desulfobotulus</taxon>
    </lineage>
</organism>
<dbReference type="EMBL" id="VLLC01000043">
    <property type="protein sequence ID" value="TWI64169.1"/>
    <property type="molecule type" value="Genomic_DNA"/>
</dbReference>
<comment type="caution">
    <text evidence="3">The sequence shown here is derived from an EMBL/GenBank/DDBJ whole genome shotgun (WGS) entry which is preliminary data.</text>
</comment>